<feature type="transmembrane region" description="Helical" evidence="1">
    <location>
        <begin position="203"/>
        <end position="224"/>
    </location>
</feature>
<keyword evidence="1" id="KW-0472">Membrane</keyword>
<protein>
    <recommendedName>
        <fullName evidence="3">Fatty acid hydroxylase domain-containing protein</fullName>
    </recommendedName>
</protein>
<dbReference type="EMBL" id="MN738777">
    <property type="protein sequence ID" value="QHS84270.1"/>
    <property type="molecule type" value="Genomic_DNA"/>
</dbReference>
<organism evidence="2">
    <name type="scientific">viral metagenome</name>
    <dbReference type="NCBI Taxonomy" id="1070528"/>
    <lineage>
        <taxon>unclassified sequences</taxon>
        <taxon>metagenomes</taxon>
        <taxon>organismal metagenomes</taxon>
    </lineage>
</organism>
<keyword evidence="1" id="KW-1133">Transmembrane helix</keyword>
<keyword evidence="1" id="KW-0812">Transmembrane</keyword>
<feature type="transmembrane region" description="Helical" evidence="1">
    <location>
        <begin position="12"/>
        <end position="33"/>
    </location>
</feature>
<feature type="transmembrane region" description="Helical" evidence="1">
    <location>
        <begin position="77"/>
        <end position="100"/>
    </location>
</feature>
<feature type="transmembrane region" description="Helical" evidence="1">
    <location>
        <begin position="45"/>
        <end position="65"/>
    </location>
</feature>
<name>A0A6C0AY54_9ZZZZ</name>
<reference evidence="2" key="1">
    <citation type="journal article" date="2020" name="Nature">
        <title>Giant virus diversity and host interactions through global metagenomics.</title>
        <authorList>
            <person name="Schulz F."/>
            <person name="Roux S."/>
            <person name="Paez-Espino D."/>
            <person name="Jungbluth S."/>
            <person name="Walsh D.A."/>
            <person name="Denef V.J."/>
            <person name="McMahon K.D."/>
            <person name="Konstantinidis K.T."/>
            <person name="Eloe-Fadrosh E.A."/>
            <person name="Kyrpides N.C."/>
            <person name="Woyke T."/>
        </authorList>
    </citation>
    <scope>NUCLEOTIDE SEQUENCE</scope>
    <source>
        <strain evidence="2">GVMAG-S-ERX555965-48</strain>
    </source>
</reference>
<feature type="transmembrane region" description="Helical" evidence="1">
    <location>
        <begin position="173"/>
        <end position="191"/>
    </location>
</feature>
<dbReference type="AlphaFoldDB" id="A0A6C0AY54"/>
<feature type="transmembrane region" description="Helical" evidence="1">
    <location>
        <begin position="112"/>
        <end position="132"/>
    </location>
</feature>
<evidence type="ECO:0000313" key="2">
    <source>
        <dbReference type="EMBL" id="QHS84270.1"/>
    </source>
</evidence>
<evidence type="ECO:0000256" key="1">
    <source>
        <dbReference type="SAM" id="Phobius"/>
    </source>
</evidence>
<evidence type="ECO:0008006" key="3">
    <source>
        <dbReference type="Google" id="ProtNLM"/>
    </source>
</evidence>
<accession>A0A6C0AY54</accession>
<proteinExistence type="predicted"/>
<sequence length="253" mass="30772">MKNWKYFKESLIINYKSWIALLISSYLVCDYNLFTGIYNYIIGMLYIYFGHIFYHSPLSTFYYYIHTYHHDHTDNNSILFEVVMEFVGTMMPIVVIYLLYKCERLILGFNPYVYLFFALFYSTVHIFNYTLLRYNNTHMEHHININGNYFPDICDLLFNTKHNPSDVENTDHWIPNIIAVTLFVLFAKNFYRKYKNKEFLKLLFFIIYGLMYDSIIIFGIYYYIKDLLENDILNKQKFENNICFIQKKLHNNL</sequence>